<evidence type="ECO:0000313" key="2">
    <source>
        <dbReference type="EMBL" id="CDM64459.1"/>
    </source>
</evidence>
<proteinExistence type="predicted"/>
<dbReference type="Proteomes" id="UP000031518">
    <property type="component" value="Unassembled WGS sequence"/>
</dbReference>
<dbReference type="PANTHER" id="PTHR47152">
    <property type="entry name" value="SLR2084 PROTEIN-RELATED"/>
    <property type="match status" value="1"/>
</dbReference>
<dbReference type="SUPFAM" id="SSF52980">
    <property type="entry name" value="Restriction endonuclease-like"/>
    <property type="match status" value="1"/>
</dbReference>
<name>A0A0B6WW08_9BACT</name>
<reference evidence="2 3" key="2">
    <citation type="submission" date="2015-01" db="EMBL/GenBank/DDBJ databases">
        <title>Complete genome sequence of Pyrinomonas methylaliphatogenes type strain K22T.</title>
        <authorList>
            <person name="Lee K.C.Y."/>
            <person name="Power J.F."/>
            <person name="Dunfield P.F."/>
            <person name="Morgan X.C."/>
            <person name="Huttenhower C."/>
            <person name="Stott M.B."/>
        </authorList>
    </citation>
    <scope>NUCLEOTIDE SEQUENCE [LARGE SCALE GENOMIC DNA]</scope>
    <source>
        <strain evidence="2 3">K22</strain>
    </source>
</reference>
<gene>
    <name evidence="2" type="ORF">PYK22_00453</name>
</gene>
<dbReference type="PANTHER" id="PTHR47152:SF2">
    <property type="entry name" value="SLR2084 PROTEIN"/>
    <property type="match status" value="1"/>
</dbReference>
<dbReference type="InterPro" id="IPR011335">
    <property type="entry name" value="Restrct_endonuc-II-like"/>
</dbReference>
<dbReference type="InterPro" id="IPR008538">
    <property type="entry name" value="Uma2"/>
</dbReference>
<dbReference type="Pfam" id="PF05685">
    <property type="entry name" value="Uma2"/>
    <property type="match status" value="1"/>
</dbReference>
<dbReference type="EMBL" id="CBXV010000002">
    <property type="protein sequence ID" value="CDM64459.1"/>
    <property type="molecule type" value="Genomic_DNA"/>
</dbReference>
<sequence length="210" mass="24127">MTVATTPAEQRVVLRNVSWEAYERLLRDHAEASSPRLFYDRGTLEIMSPSAKHEQLKDAVTMLVAVVAEEFGLNHRSFGSTTFRREDLARGFEPDACFYFANEPRVRGKEEIDLAIDPPPDLVIEIDITRSSIDKMATFAVLEVPEVWRYDGERAQFFSLHGREYVEIAESATLSGLTSKAVEGFLAESERMERLVWLRMLREWARSRRP</sequence>
<keyword evidence="3" id="KW-1185">Reference proteome</keyword>
<accession>A0A0B6WW08</accession>
<dbReference type="Gene3D" id="3.90.1570.10">
    <property type="entry name" value="tt1808, chain A"/>
    <property type="match status" value="1"/>
</dbReference>
<organism evidence="2 3">
    <name type="scientific">Pyrinomonas methylaliphatogenes</name>
    <dbReference type="NCBI Taxonomy" id="454194"/>
    <lineage>
        <taxon>Bacteria</taxon>
        <taxon>Pseudomonadati</taxon>
        <taxon>Acidobacteriota</taxon>
        <taxon>Blastocatellia</taxon>
        <taxon>Blastocatellales</taxon>
        <taxon>Pyrinomonadaceae</taxon>
        <taxon>Pyrinomonas</taxon>
    </lineage>
</organism>
<feature type="domain" description="Putative restriction endonuclease" evidence="1">
    <location>
        <begin position="19"/>
        <end position="168"/>
    </location>
</feature>
<dbReference type="CDD" id="cd06260">
    <property type="entry name" value="DUF820-like"/>
    <property type="match status" value="1"/>
</dbReference>
<dbReference type="InterPro" id="IPR012296">
    <property type="entry name" value="Nuclease_put_TT1808"/>
</dbReference>
<reference evidence="2 3" key="1">
    <citation type="submission" date="2013-12" db="EMBL/GenBank/DDBJ databases">
        <authorList>
            <person name="Stott M."/>
        </authorList>
    </citation>
    <scope>NUCLEOTIDE SEQUENCE [LARGE SCALE GENOMIC DNA]</scope>
    <source>
        <strain evidence="2 3">K22</strain>
    </source>
</reference>
<dbReference type="STRING" id="454194.PYK22_00453"/>
<protein>
    <recommendedName>
        <fullName evidence="1">Putative restriction endonuclease domain-containing protein</fullName>
    </recommendedName>
</protein>
<evidence type="ECO:0000313" key="3">
    <source>
        <dbReference type="Proteomes" id="UP000031518"/>
    </source>
</evidence>
<dbReference type="RefSeq" id="WP_041973933.1">
    <property type="nucleotide sequence ID" value="NZ_CBXV010000002.1"/>
</dbReference>
<dbReference type="AlphaFoldDB" id="A0A0B6WW08"/>
<evidence type="ECO:0000259" key="1">
    <source>
        <dbReference type="Pfam" id="PF05685"/>
    </source>
</evidence>
<dbReference type="OrthoDB" id="427876at2"/>